<feature type="region of interest" description="Disordered" evidence="1">
    <location>
        <begin position="1"/>
        <end position="134"/>
    </location>
</feature>
<evidence type="ECO:0000313" key="3">
    <source>
        <dbReference type="Proteomes" id="UP001521785"/>
    </source>
</evidence>
<evidence type="ECO:0000256" key="1">
    <source>
        <dbReference type="SAM" id="MobiDB-lite"/>
    </source>
</evidence>
<keyword evidence="3" id="KW-1185">Reference proteome</keyword>
<accession>A0ABR3S2E2</accession>
<reference evidence="2 3" key="1">
    <citation type="submission" date="2024-02" db="EMBL/GenBank/DDBJ databases">
        <title>De novo assembly and annotation of 12 fungi associated with fruit tree decline syndrome in Ontario, Canada.</title>
        <authorList>
            <person name="Sulman M."/>
            <person name="Ellouze W."/>
            <person name="Ilyukhin E."/>
        </authorList>
    </citation>
    <scope>NUCLEOTIDE SEQUENCE [LARGE SCALE GENOMIC DNA]</scope>
    <source>
        <strain evidence="2 3">M42-189</strain>
    </source>
</reference>
<sequence>MPLHTPSPHRFLAPAAPATQKSKQKPQSSLRHVATTQTPRPTAFQPQATYDEADELRRVTPAKRFVVPPPSSRNTPNSGERRRRRDQVDDAWAHTEATPRPKPRFSKVETIDSTSPTSSANAEAHDGSSILPSVEQSSIFGEEQGQEDKEDEEEILFVLEERNKRRRVSPHPSTSPTHAYVDPATPHAKSSPQIASPVSHRFKFPGTRPNEPDIAFTPVVDRQLHPRPHFILPHHSPSPTKSAVPLPETFSPSRRIGKYIPDGMASTLQSWVHETASLGYTANTSSAVVWGRDKEEGVKIKVEVLSIVGGRGGRGSEVECWPGGVLFLRGVTNASLYNASRASSFTQAEHDHEGTAEIKFMLAGQGGARGKGRVRVREGSVVGVRAPIWDVQIGHGEQAEKWLVGVEWIVL</sequence>
<evidence type="ECO:0000313" key="2">
    <source>
        <dbReference type="EMBL" id="KAL1610849.1"/>
    </source>
</evidence>
<name>A0ABR3S2E2_9PLEO</name>
<organism evidence="2 3">
    <name type="scientific">Paraconiothyrium brasiliense</name>
    <dbReference type="NCBI Taxonomy" id="300254"/>
    <lineage>
        <taxon>Eukaryota</taxon>
        <taxon>Fungi</taxon>
        <taxon>Dikarya</taxon>
        <taxon>Ascomycota</taxon>
        <taxon>Pezizomycotina</taxon>
        <taxon>Dothideomycetes</taxon>
        <taxon>Pleosporomycetidae</taxon>
        <taxon>Pleosporales</taxon>
        <taxon>Massarineae</taxon>
        <taxon>Didymosphaeriaceae</taxon>
        <taxon>Paraconiothyrium</taxon>
    </lineage>
</organism>
<feature type="compositionally biased region" description="Basic and acidic residues" evidence="1">
    <location>
        <begin position="86"/>
        <end position="99"/>
    </location>
</feature>
<proteinExistence type="predicted"/>
<dbReference type="EMBL" id="JAKJXO020000002">
    <property type="protein sequence ID" value="KAL1610849.1"/>
    <property type="molecule type" value="Genomic_DNA"/>
</dbReference>
<feature type="region of interest" description="Disordered" evidence="1">
    <location>
        <begin position="164"/>
        <end position="196"/>
    </location>
</feature>
<dbReference type="Proteomes" id="UP001521785">
    <property type="component" value="Unassembled WGS sequence"/>
</dbReference>
<protein>
    <submittedName>
        <fullName evidence="2">Uncharacterized protein</fullName>
    </submittedName>
</protein>
<feature type="compositionally biased region" description="Polar residues" evidence="1">
    <location>
        <begin position="19"/>
        <end position="48"/>
    </location>
</feature>
<feature type="compositionally biased region" description="Polar residues" evidence="1">
    <location>
        <begin position="111"/>
        <end position="121"/>
    </location>
</feature>
<comment type="caution">
    <text evidence="2">The sequence shown here is derived from an EMBL/GenBank/DDBJ whole genome shotgun (WGS) entry which is preliminary data.</text>
</comment>
<gene>
    <name evidence="2" type="ORF">SLS60_002520</name>
</gene>